<proteinExistence type="predicted"/>
<dbReference type="EMBL" id="PQLX01000003">
    <property type="protein sequence ID" value="POU65650.1"/>
    <property type="molecule type" value="Genomic_DNA"/>
</dbReference>
<dbReference type="AlphaFoldDB" id="A0A2S4RXX2"/>
<sequence>MGSPPAGSGVLLKGRYFVILAAIFNLSGVISLQKSCCMVKKGTKKDAFYTEESDWRYAAAPSLPAVHDGRRPDTVVV</sequence>
<keyword evidence="1" id="KW-0812">Transmembrane</keyword>
<evidence type="ECO:0000313" key="3">
    <source>
        <dbReference type="Proteomes" id="UP000237003"/>
    </source>
</evidence>
<keyword evidence="1" id="KW-0472">Membrane</keyword>
<comment type="caution">
    <text evidence="2">The sequence shown here is derived from an EMBL/GenBank/DDBJ whole genome shotgun (WGS) entry which is preliminary data.</text>
</comment>
<accession>A0A2S4RXX2</accession>
<keyword evidence="1" id="KW-1133">Transmembrane helix</keyword>
<evidence type="ECO:0000256" key="1">
    <source>
        <dbReference type="SAM" id="Phobius"/>
    </source>
</evidence>
<evidence type="ECO:0000313" key="2">
    <source>
        <dbReference type="EMBL" id="POU65650.1"/>
    </source>
</evidence>
<organism evidence="2 3">
    <name type="scientific">Citrobacter amalonaticus</name>
    <dbReference type="NCBI Taxonomy" id="35703"/>
    <lineage>
        <taxon>Bacteria</taxon>
        <taxon>Pseudomonadati</taxon>
        <taxon>Pseudomonadota</taxon>
        <taxon>Gammaproteobacteria</taxon>
        <taxon>Enterobacterales</taxon>
        <taxon>Enterobacteriaceae</taxon>
        <taxon>Citrobacter</taxon>
    </lineage>
</organism>
<gene>
    <name evidence="2" type="ORF">C3430_10025</name>
</gene>
<feature type="transmembrane region" description="Helical" evidence="1">
    <location>
        <begin position="14"/>
        <end position="32"/>
    </location>
</feature>
<name>A0A2S4RXX2_CITAM</name>
<reference evidence="2 3" key="1">
    <citation type="submission" date="2018-01" db="EMBL/GenBank/DDBJ databases">
        <title>Complete genome sequences of 14 Citrobacter spp. isolated from plant in Canada.</title>
        <authorList>
            <person name="Bhandare S.G."/>
            <person name="Colavecchio A."/>
            <person name="Jeukens J."/>
            <person name="Emond-Rheault J.-G."/>
            <person name="Freschi L."/>
            <person name="Hamel J."/>
            <person name="Kukavica-Ibrulj I."/>
            <person name="Levesque R."/>
            <person name="Goodridge L."/>
        </authorList>
    </citation>
    <scope>NUCLEOTIDE SEQUENCE [LARGE SCALE GENOMIC DNA]</scope>
    <source>
        <strain evidence="2 3">S1285</strain>
    </source>
</reference>
<protein>
    <submittedName>
        <fullName evidence="2">Uncharacterized protein</fullName>
    </submittedName>
</protein>
<dbReference type="Proteomes" id="UP000237003">
    <property type="component" value="Unassembled WGS sequence"/>
</dbReference>